<dbReference type="InterPro" id="IPR003594">
    <property type="entry name" value="HATPase_dom"/>
</dbReference>
<dbReference type="Pfam" id="PF00483">
    <property type="entry name" value="NTP_transferase"/>
    <property type="match status" value="1"/>
</dbReference>
<sequence length="669" mass="72572">MEPVEYSLRFPRLPASAGEARRQVIAKLGASGAIDVEGVLDAVRVVVSELVTNAVRHSIGDEIDIEVGIGSGVVRLEVGDASDVLPRRCVQEDGRGLFLIGALATRSGVRVLPEGGKRCWAEIELPTERGPERQAVILSAGLGSRIAIVSRGRPKATVTTGARPVLVSQLRQLYAVGVRHFVVVHAPGDDRHVRTLVDQVFAGADLHVRLVLQPVPLGPLDALEKAASHLMPGVDVTLILGDTLIGDLEELPADSVAVGRAGAARDFCVVGTDDAGHILAYTDKPDQDTATERAVVGVYRFGDGGLLRTLLAEPGGGTELSALLRRYGARRSLVAVPVEVWWDLGSYDRYVAANRMSLTGRAGHSFVVTDDGTVVKRGEGALMAAQARWYRSLPDTAIGLAPRLLGEGEGWYRIELVDYPSLAELMLFEPLPEATWRLVLRRLAAVMESRLWAPTRREDPGLREWCERKYVEKTEQRLVSWKGWSRVRDERLIVNGVEIAAFAEVWPAAVDALRALAATAGPGSLVHGDMTFSNVLLARGYGTFKLLDPGTTFSDTGSGDVRYDIAKLRQSYAGGYDALREDLFTLRQTTSTCWELCVFPRPSALADTGDAVITEAGFALDEVRLLEAVQFLSMVPLHHENPDRQCALYARGLQLLVSVLEGQAHAVRV</sequence>
<dbReference type="Gene3D" id="3.90.550.10">
    <property type="entry name" value="Spore Coat Polysaccharide Biosynthesis Protein SpsA, Chain A"/>
    <property type="match status" value="1"/>
</dbReference>
<dbReference type="RefSeq" id="WP_380836420.1">
    <property type="nucleotide sequence ID" value="NZ_JBHMCR010000001.1"/>
</dbReference>
<dbReference type="InterPro" id="IPR029044">
    <property type="entry name" value="Nucleotide-diphossugar_trans"/>
</dbReference>
<evidence type="ECO:0000313" key="5">
    <source>
        <dbReference type="EMBL" id="MFB9518415.1"/>
    </source>
</evidence>
<reference evidence="5 6" key="1">
    <citation type="submission" date="2024-09" db="EMBL/GenBank/DDBJ databases">
        <authorList>
            <person name="Sun Q."/>
            <person name="Mori K."/>
        </authorList>
    </citation>
    <scope>NUCLEOTIDE SEQUENCE [LARGE SCALE GENOMIC DNA]</scope>
    <source>
        <strain evidence="5 6">JCM 4362</strain>
    </source>
</reference>
<evidence type="ECO:0000259" key="3">
    <source>
        <dbReference type="Pfam" id="PF01636"/>
    </source>
</evidence>
<keyword evidence="1" id="KW-0418">Kinase</keyword>
<dbReference type="PANTHER" id="PTHR35526">
    <property type="entry name" value="ANTI-SIGMA-F FACTOR RSBW-RELATED"/>
    <property type="match status" value="1"/>
</dbReference>
<dbReference type="EMBL" id="JBHMCR010000001">
    <property type="protein sequence ID" value="MFB9518415.1"/>
    <property type="molecule type" value="Genomic_DNA"/>
</dbReference>
<dbReference type="Pfam" id="PF01636">
    <property type="entry name" value="APH"/>
    <property type="match status" value="1"/>
</dbReference>
<dbReference type="InterPro" id="IPR011009">
    <property type="entry name" value="Kinase-like_dom_sf"/>
</dbReference>
<comment type="caution">
    <text evidence="5">The sequence shown here is derived from an EMBL/GenBank/DDBJ whole genome shotgun (WGS) entry which is preliminary data.</text>
</comment>
<keyword evidence="1" id="KW-0808">Transferase</keyword>
<dbReference type="Pfam" id="PF13581">
    <property type="entry name" value="HATPase_c_2"/>
    <property type="match status" value="1"/>
</dbReference>
<dbReference type="SUPFAM" id="SSF55874">
    <property type="entry name" value="ATPase domain of HSP90 chaperone/DNA topoisomerase II/histidine kinase"/>
    <property type="match status" value="1"/>
</dbReference>
<dbReference type="InterPro" id="IPR002575">
    <property type="entry name" value="Aminoglycoside_PTrfase"/>
</dbReference>
<protein>
    <submittedName>
        <fullName evidence="5">Sugar phosphate nucleotidyltransferase</fullName>
    </submittedName>
</protein>
<evidence type="ECO:0000256" key="1">
    <source>
        <dbReference type="ARBA" id="ARBA00022527"/>
    </source>
</evidence>
<name>A0ABV5P5D8_STRCM</name>
<dbReference type="PANTHER" id="PTHR35526:SF3">
    <property type="entry name" value="ANTI-SIGMA-F FACTOR RSBW"/>
    <property type="match status" value="1"/>
</dbReference>
<gene>
    <name evidence="5" type="ORF">ACFFTU_00335</name>
</gene>
<dbReference type="Proteomes" id="UP001589718">
    <property type="component" value="Unassembled WGS sequence"/>
</dbReference>
<dbReference type="SUPFAM" id="SSF53448">
    <property type="entry name" value="Nucleotide-diphospho-sugar transferases"/>
    <property type="match status" value="1"/>
</dbReference>
<accession>A0ABV5P5D8</accession>
<feature type="domain" description="Histidine kinase/HSP90-like ATPase" evidence="4">
    <location>
        <begin position="12"/>
        <end position="106"/>
    </location>
</feature>
<evidence type="ECO:0000259" key="2">
    <source>
        <dbReference type="Pfam" id="PF00483"/>
    </source>
</evidence>
<dbReference type="Gene3D" id="3.30.565.10">
    <property type="entry name" value="Histidine kinase-like ATPase, C-terminal domain"/>
    <property type="match status" value="1"/>
</dbReference>
<dbReference type="SUPFAM" id="SSF56112">
    <property type="entry name" value="Protein kinase-like (PK-like)"/>
    <property type="match status" value="1"/>
</dbReference>
<feature type="domain" description="Nucleotidyl transferase" evidence="2">
    <location>
        <begin position="135"/>
        <end position="356"/>
    </location>
</feature>
<evidence type="ECO:0000259" key="4">
    <source>
        <dbReference type="Pfam" id="PF13581"/>
    </source>
</evidence>
<dbReference type="CDD" id="cd16936">
    <property type="entry name" value="HATPase_RsbW-like"/>
    <property type="match status" value="1"/>
</dbReference>
<proteinExistence type="predicted"/>
<keyword evidence="1" id="KW-0723">Serine/threonine-protein kinase</keyword>
<organism evidence="5 6">
    <name type="scientific">Streptomyces cremeus</name>
    <dbReference type="NCBI Taxonomy" id="66881"/>
    <lineage>
        <taxon>Bacteria</taxon>
        <taxon>Bacillati</taxon>
        <taxon>Actinomycetota</taxon>
        <taxon>Actinomycetes</taxon>
        <taxon>Kitasatosporales</taxon>
        <taxon>Streptomycetaceae</taxon>
        <taxon>Streptomyces</taxon>
    </lineage>
</organism>
<dbReference type="InterPro" id="IPR036890">
    <property type="entry name" value="HATPase_C_sf"/>
</dbReference>
<feature type="domain" description="Aminoglycoside phosphotransferase" evidence="3">
    <location>
        <begin position="367"/>
        <end position="571"/>
    </location>
</feature>
<keyword evidence="6" id="KW-1185">Reference proteome</keyword>
<dbReference type="InterPro" id="IPR005835">
    <property type="entry name" value="NTP_transferase_dom"/>
</dbReference>
<evidence type="ECO:0000313" key="6">
    <source>
        <dbReference type="Proteomes" id="UP001589718"/>
    </source>
</evidence>
<dbReference type="InterPro" id="IPR050267">
    <property type="entry name" value="Anti-sigma-factor_SerPK"/>
</dbReference>